<feature type="transmembrane region" description="Helical" evidence="8">
    <location>
        <begin position="458"/>
        <end position="475"/>
    </location>
</feature>
<keyword evidence="6 8" id="KW-0472">Membrane</keyword>
<dbReference type="Pfam" id="PF20154">
    <property type="entry name" value="LNT_N"/>
    <property type="match status" value="1"/>
</dbReference>
<dbReference type="PANTHER" id="PTHR38686:SF1">
    <property type="entry name" value="APOLIPOPROTEIN N-ACYLTRANSFERASE"/>
    <property type="match status" value="1"/>
</dbReference>
<evidence type="ECO:0000256" key="6">
    <source>
        <dbReference type="ARBA" id="ARBA00023136"/>
    </source>
</evidence>
<dbReference type="GO" id="GO:0042158">
    <property type="term" value="P:lipoprotein biosynthetic process"/>
    <property type="evidence" value="ECO:0007669"/>
    <property type="project" value="InterPro"/>
</dbReference>
<proteinExistence type="predicted"/>
<evidence type="ECO:0000256" key="2">
    <source>
        <dbReference type="ARBA" id="ARBA00022475"/>
    </source>
</evidence>
<feature type="transmembrane region" description="Helical" evidence="8">
    <location>
        <begin position="109"/>
        <end position="129"/>
    </location>
</feature>
<dbReference type="Gene3D" id="3.60.110.10">
    <property type="entry name" value="Carbon-nitrogen hydrolase"/>
    <property type="match status" value="1"/>
</dbReference>
<comment type="subcellular location">
    <subcellularLocation>
        <location evidence="1">Cell membrane</location>
        <topology evidence="1">Multi-pass membrane protein</topology>
    </subcellularLocation>
</comment>
<keyword evidence="11" id="KW-1185">Reference proteome</keyword>
<keyword evidence="7 10" id="KW-0012">Acyltransferase</keyword>
<name>A0A841FH12_9ACTN</name>
<dbReference type="Pfam" id="PF00795">
    <property type="entry name" value="CN_hydrolase"/>
    <property type="match status" value="1"/>
</dbReference>
<dbReference type="PROSITE" id="PS50263">
    <property type="entry name" value="CN_HYDROLASE"/>
    <property type="match status" value="1"/>
</dbReference>
<dbReference type="Proteomes" id="UP000548476">
    <property type="component" value="Unassembled WGS sequence"/>
</dbReference>
<keyword evidence="3 10" id="KW-0808">Transferase</keyword>
<evidence type="ECO:0000256" key="7">
    <source>
        <dbReference type="ARBA" id="ARBA00023315"/>
    </source>
</evidence>
<accession>A0A841FH12</accession>
<reference evidence="10 11" key="1">
    <citation type="submission" date="2020-08" db="EMBL/GenBank/DDBJ databases">
        <title>Genomic Encyclopedia of Type Strains, Phase IV (KMG-IV): sequencing the most valuable type-strain genomes for metagenomic binning, comparative biology and taxonomic classification.</title>
        <authorList>
            <person name="Goeker M."/>
        </authorList>
    </citation>
    <scope>NUCLEOTIDE SEQUENCE [LARGE SCALE GENOMIC DNA]</scope>
    <source>
        <strain evidence="10 11">YIM 65646</strain>
    </source>
</reference>
<dbReference type="AlphaFoldDB" id="A0A841FH12"/>
<dbReference type="PANTHER" id="PTHR38686">
    <property type="entry name" value="APOLIPOPROTEIN N-ACYLTRANSFERASE"/>
    <property type="match status" value="1"/>
</dbReference>
<feature type="transmembrane region" description="Helical" evidence="8">
    <location>
        <begin position="79"/>
        <end position="102"/>
    </location>
</feature>
<feature type="transmembrane region" description="Helical" evidence="8">
    <location>
        <begin position="191"/>
        <end position="211"/>
    </location>
</feature>
<feature type="transmembrane region" description="Helical" evidence="8">
    <location>
        <begin position="20"/>
        <end position="45"/>
    </location>
</feature>
<evidence type="ECO:0000256" key="1">
    <source>
        <dbReference type="ARBA" id="ARBA00004651"/>
    </source>
</evidence>
<dbReference type="EMBL" id="JACHGT010000001">
    <property type="protein sequence ID" value="MBB6032387.1"/>
    <property type="molecule type" value="Genomic_DNA"/>
</dbReference>
<keyword evidence="4 8" id="KW-0812">Transmembrane</keyword>
<dbReference type="InterPro" id="IPR004563">
    <property type="entry name" value="Apolipo_AcylTrfase"/>
</dbReference>
<dbReference type="InterPro" id="IPR036526">
    <property type="entry name" value="C-N_Hydrolase_sf"/>
</dbReference>
<gene>
    <name evidence="10" type="ORF">HNR73_000229</name>
</gene>
<feature type="transmembrane region" description="Helical" evidence="8">
    <location>
        <begin position="159"/>
        <end position="179"/>
    </location>
</feature>
<comment type="caution">
    <text evidence="10">The sequence shown here is derived from an EMBL/GenBank/DDBJ whole genome shotgun (WGS) entry which is preliminary data.</text>
</comment>
<evidence type="ECO:0000313" key="11">
    <source>
        <dbReference type="Proteomes" id="UP000548476"/>
    </source>
</evidence>
<dbReference type="SUPFAM" id="SSF56317">
    <property type="entry name" value="Carbon-nitrogen hydrolase"/>
    <property type="match status" value="1"/>
</dbReference>
<feature type="domain" description="CN hydrolase" evidence="9">
    <location>
        <begin position="224"/>
        <end position="453"/>
    </location>
</feature>
<keyword evidence="2" id="KW-1003">Cell membrane</keyword>
<dbReference type="GO" id="GO:0016410">
    <property type="term" value="F:N-acyltransferase activity"/>
    <property type="evidence" value="ECO:0007669"/>
    <property type="project" value="InterPro"/>
</dbReference>
<evidence type="ECO:0000256" key="5">
    <source>
        <dbReference type="ARBA" id="ARBA00022989"/>
    </source>
</evidence>
<dbReference type="InterPro" id="IPR003010">
    <property type="entry name" value="C-N_Hydrolase"/>
</dbReference>
<dbReference type="EC" id="2.3.1.-" evidence="10"/>
<sequence length="491" mass="51222">MDSATRRLAATAVATLVSALLWTLGSGLTPVAAITWLAPLPVLLVASRTGPLLAFAAGALAWLGGQLPLWTYYAGEIGMPVPLVLGLFVGTALVFGLAAWLFRSLVHKGLPVFAALSVPAVWVTLEYLFSLAMPHGAYWSLAYTQSDLPPVAQTASVTGVWGLTFLVLLVPAAIAATLAPGLSRRSRRTTALVALVLVAVPVGYGVVRLATAPEPRDTVAMAALSIDAPWPVMPYEAPEAPALVEAYRAALPAVADAGAEIVVLPEKIFWVRETDAAEFLATWSAMAVDARVDLVVGAALGQDGATYNVAIHLPADGGTPTAYRKHHMIPGLETDAPAGEPELTPGEEPAFVPGTPWGLVVCKDLDFPRLAADYRAAGATVLLAPALDFGADYDEWLHSRSAAMRGIEQGLSVVRAAEQGLATISDPYGRVSESGGTAIVVSVDTAGTTTVYGLLGDWFAWLAALVLAACLFPILSRRPRPAVTLAASLPT</sequence>
<evidence type="ECO:0000256" key="3">
    <source>
        <dbReference type="ARBA" id="ARBA00022679"/>
    </source>
</evidence>
<dbReference type="RefSeq" id="WP_184785295.1">
    <property type="nucleotide sequence ID" value="NZ_BONT01000111.1"/>
</dbReference>
<dbReference type="InterPro" id="IPR045378">
    <property type="entry name" value="LNT_N"/>
</dbReference>
<keyword evidence="10" id="KW-0449">Lipoprotein</keyword>
<evidence type="ECO:0000313" key="10">
    <source>
        <dbReference type="EMBL" id="MBB6032387.1"/>
    </source>
</evidence>
<evidence type="ECO:0000259" key="9">
    <source>
        <dbReference type="PROSITE" id="PS50263"/>
    </source>
</evidence>
<organism evidence="10 11">
    <name type="scientific">Phytomonospora endophytica</name>
    <dbReference type="NCBI Taxonomy" id="714109"/>
    <lineage>
        <taxon>Bacteria</taxon>
        <taxon>Bacillati</taxon>
        <taxon>Actinomycetota</taxon>
        <taxon>Actinomycetes</taxon>
        <taxon>Micromonosporales</taxon>
        <taxon>Micromonosporaceae</taxon>
        <taxon>Phytomonospora</taxon>
    </lineage>
</organism>
<dbReference type="GO" id="GO:0005886">
    <property type="term" value="C:plasma membrane"/>
    <property type="evidence" value="ECO:0007669"/>
    <property type="project" value="UniProtKB-SubCell"/>
</dbReference>
<keyword evidence="5 8" id="KW-1133">Transmembrane helix</keyword>
<protein>
    <submittedName>
        <fullName evidence="10">Apolipoprotein N-acyltransferase</fullName>
        <ecNumber evidence="10">2.3.1.-</ecNumber>
    </submittedName>
</protein>
<evidence type="ECO:0000256" key="4">
    <source>
        <dbReference type="ARBA" id="ARBA00022692"/>
    </source>
</evidence>
<evidence type="ECO:0000256" key="8">
    <source>
        <dbReference type="SAM" id="Phobius"/>
    </source>
</evidence>